<comment type="caution">
    <text evidence="1">The sequence shown here is derived from an EMBL/GenBank/DDBJ whole genome shotgun (WGS) entry which is preliminary data.</text>
</comment>
<protein>
    <submittedName>
        <fullName evidence="1">Coenzyme pqq synthesis d</fullName>
    </submittedName>
</protein>
<accession>A0A0W8EAS5</accession>
<dbReference type="EMBL" id="LNQE01001772">
    <property type="protein sequence ID" value="KUG05743.1"/>
    <property type="molecule type" value="Genomic_DNA"/>
</dbReference>
<dbReference type="InterPro" id="IPR008792">
    <property type="entry name" value="PQQD"/>
</dbReference>
<sequence length="96" mass="10695">MESGGIASGRVIRKKKQVVLREEFDDWALLFDPDTGTVCGVNPVGVRVWKMIDGMRTVQDISRMIRDAYSDAPDSVEEDVAEFVNEISEKGYIQAG</sequence>
<name>A0A0W8EAS5_9ZZZZ</name>
<gene>
    <name evidence="1" type="ORF">ASZ90_016826</name>
</gene>
<dbReference type="InterPro" id="IPR041881">
    <property type="entry name" value="PqqD_sf"/>
</dbReference>
<dbReference type="Gene3D" id="1.10.10.1150">
    <property type="entry name" value="Coenzyme PQQ synthesis protein D (PqqD)"/>
    <property type="match status" value="1"/>
</dbReference>
<proteinExistence type="predicted"/>
<dbReference type="AlphaFoldDB" id="A0A0W8EAS5"/>
<evidence type="ECO:0000313" key="1">
    <source>
        <dbReference type="EMBL" id="KUG05743.1"/>
    </source>
</evidence>
<dbReference type="Pfam" id="PF05402">
    <property type="entry name" value="PqqD"/>
    <property type="match status" value="1"/>
</dbReference>
<reference evidence="1" key="1">
    <citation type="journal article" date="2015" name="Proc. Natl. Acad. Sci. U.S.A.">
        <title>Networks of energetic and metabolic interactions define dynamics in microbial communities.</title>
        <authorList>
            <person name="Embree M."/>
            <person name="Liu J.K."/>
            <person name="Al-Bassam M.M."/>
            <person name="Zengler K."/>
        </authorList>
    </citation>
    <scope>NUCLEOTIDE SEQUENCE</scope>
</reference>
<organism evidence="1">
    <name type="scientific">hydrocarbon metagenome</name>
    <dbReference type="NCBI Taxonomy" id="938273"/>
    <lineage>
        <taxon>unclassified sequences</taxon>
        <taxon>metagenomes</taxon>
        <taxon>ecological metagenomes</taxon>
    </lineage>
</organism>